<dbReference type="EMBL" id="MU154656">
    <property type="protein sequence ID" value="KAF9489891.1"/>
    <property type="molecule type" value="Genomic_DNA"/>
</dbReference>
<sequence>MANITGKYYWQIWQSGRYYRQSIALANLANITGKSGKYEWQSDNVIIVTNEQQSSIVMKTTNELSKAQVKREWTGLQQVNECGCLLLQWPAFVVAKVAQCEVTGVGGRKWEWKVGMESKKMHDMMEREELINKVNKVDYASCMYLYSHSLLLSQCCGINGHLLNKLTNL</sequence>
<name>A0A9P6D2E7_PLEER</name>
<dbReference type="AlphaFoldDB" id="A0A9P6D2E7"/>
<keyword evidence="2" id="KW-1185">Reference proteome</keyword>
<evidence type="ECO:0000313" key="1">
    <source>
        <dbReference type="EMBL" id="KAF9489891.1"/>
    </source>
</evidence>
<dbReference type="Proteomes" id="UP000807025">
    <property type="component" value="Unassembled WGS sequence"/>
</dbReference>
<accession>A0A9P6D2E7</accession>
<comment type="caution">
    <text evidence="1">The sequence shown here is derived from an EMBL/GenBank/DDBJ whole genome shotgun (WGS) entry which is preliminary data.</text>
</comment>
<reference evidence="1" key="1">
    <citation type="submission" date="2020-11" db="EMBL/GenBank/DDBJ databases">
        <authorList>
            <consortium name="DOE Joint Genome Institute"/>
            <person name="Ahrendt S."/>
            <person name="Riley R."/>
            <person name="Andreopoulos W."/>
            <person name="Labutti K."/>
            <person name="Pangilinan J."/>
            <person name="Ruiz-Duenas F.J."/>
            <person name="Barrasa J.M."/>
            <person name="Sanchez-Garcia M."/>
            <person name="Camarero S."/>
            <person name="Miyauchi S."/>
            <person name="Serrano A."/>
            <person name="Linde D."/>
            <person name="Babiker R."/>
            <person name="Drula E."/>
            <person name="Ayuso-Fernandez I."/>
            <person name="Pacheco R."/>
            <person name="Padilla G."/>
            <person name="Ferreira P."/>
            <person name="Barriuso J."/>
            <person name="Kellner H."/>
            <person name="Castanera R."/>
            <person name="Alfaro M."/>
            <person name="Ramirez L."/>
            <person name="Pisabarro A.G."/>
            <person name="Kuo A."/>
            <person name="Tritt A."/>
            <person name="Lipzen A."/>
            <person name="He G."/>
            <person name="Yan M."/>
            <person name="Ng V."/>
            <person name="Cullen D."/>
            <person name="Martin F."/>
            <person name="Rosso M.-N."/>
            <person name="Henrissat B."/>
            <person name="Hibbett D."/>
            <person name="Martinez A.T."/>
            <person name="Grigoriev I.V."/>
        </authorList>
    </citation>
    <scope>NUCLEOTIDE SEQUENCE</scope>
    <source>
        <strain evidence="1">ATCC 90797</strain>
    </source>
</reference>
<gene>
    <name evidence="1" type="ORF">BDN71DRAFT_1435090</name>
</gene>
<organism evidence="1 2">
    <name type="scientific">Pleurotus eryngii</name>
    <name type="common">Boletus of the steppes</name>
    <dbReference type="NCBI Taxonomy" id="5323"/>
    <lineage>
        <taxon>Eukaryota</taxon>
        <taxon>Fungi</taxon>
        <taxon>Dikarya</taxon>
        <taxon>Basidiomycota</taxon>
        <taxon>Agaricomycotina</taxon>
        <taxon>Agaricomycetes</taxon>
        <taxon>Agaricomycetidae</taxon>
        <taxon>Agaricales</taxon>
        <taxon>Pleurotineae</taxon>
        <taxon>Pleurotaceae</taxon>
        <taxon>Pleurotus</taxon>
    </lineage>
</organism>
<evidence type="ECO:0000313" key="2">
    <source>
        <dbReference type="Proteomes" id="UP000807025"/>
    </source>
</evidence>
<protein>
    <submittedName>
        <fullName evidence="1">Uncharacterized protein</fullName>
    </submittedName>
</protein>
<proteinExistence type="predicted"/>